<feature type="signal peptide" evidence="1">
    <location>
        <begin position="1"/>
        <end position="19"/>
    </location>
</feature>
<keyword evidence="1" id="KW-0732">Signal</keyword>
<dbReference type="AlphaFoldDB" id="A0A3D3RB23"/>
<accession>A0A3D3RB23</accession>
<reference evidence="2 3" key="1">
    <citation type="journal article" date="2018" name="Nat. Biotechnol.">
        <title>A standardized bacterial taxonomy based on genome phylogeny substantially revises the tree of life.</title>
        <authorList>
            <person name="Parks D.H."/>
            <person name="Chuvochina M."/>
            <person name="Waite D.W."/>
            <person name="Rinke C."/>
            <person name="Skarshewski A."/>
            <person name="Chaumeil P.A."/>
            <person name="Hugenholtz P."/>
        </authorList>
    </citation>
    <scope>NUCLEOTIDE SEQUENCE [LARGE SCALE GENOMIC DNA]</scope>
    <source>
        <strain evidence="2">UBA9375</strain>
    </source>
</reference>
<evidence type="ECO:0000313" key="2">
    <source>
        <dbReference type="EMBL" id="HCO25298.1"/>
    </source>
</evidence>
<sequence length="93" mass="10457">MIRLLLFAIVFVLTTAVQAEDSTEYDVSLFAFDDHSIPWKSNLKLTMTPPKKHPDNPLIPIGKKGTCDAGGVQFYGSMIKHEGKFKLWYVALD</sequence>
<organism evidence="2 3">
    <name type="scientific">Gimesia maris</name>
    <dbReference type="NCBI Taxonomy" id="122"/>
    <lineage>
        <taxon>Bacteria</taxon>
        <taxon>Pseudomonadati</taxon>
        <taxon>Planctomycetota</taxon>
        <taxon>Planctomycetia</taxon>
        <taxon>Planctomycetales</taxon>
        <taxon>Planctomycetaceae</taxon>
        <taxon>Gimesia</taxon>
    </lineage>
</organism>
<feature type="non-terminal residue" evidence="2">
    <location>
        <position position="93"/>
    </location>
</feature>
<feature type="chain" id="PRO_5017586129" evidence="1">
    <location>
        <begin position="20"/>
        <end position="93"/>
    </location>
</feature>
<protein>
    <submittedName>
        <fullName evidence="2">Uncharacterized protein</fullName>
    </submittedName>
</protein>
<gene>
    <name evidence="2" type="ORF">DIT97_20590</name>
</gene>
<comment type="caution">
    <text evidence="2">The sequence shown here is derived from an EMBL/GenBank/DDBJ whole genome shotgun (WGS) entry which is preliminary data.</text>
</comment>
<evidence type="ECO:0000256" key="1">
    <source>
        <dbReference type="SAM" id="SignalP"/>
    </source>
</evidence>
<dbReference type="EMBL" id="DQAY01000123">
    <property type="protein sequence ID" value="HCO25298.1"/>
    <property type="molecule type" value="Genomic_DNA"/>
</dbReference>
<dbReference type="Proteomes" id="UP000263642">
    <property type="component" value="Unassembled WGS sequence"/>
</dbReference>
<evidence type="ECO:0000313" key="3">
    <source>
        <dbReference type="Proteomes" id="UP000263642"/>
    </source>
</evidence>
<name>A0A3D3RB23_9PLAN</name>
<proteinExistence type="predicted"/>